<dbReference type="InterPro" id="IPR021133">
    <property type="entry name" value="HEAT_type_2"/>
</dbReference>
<accession>A0A0L6UB03</accession>
<dbReference type="PANTHER" id="PTHR10648:SF4">
    <property type="entry name" value="PROTEIN PHOSPHATASE 2 (FORMERLY 2A), REGULATORY SUBUNIT A, BETA ISOFORM-RELATED"/>
    <property type="match status" value="1"/>
</dbReference>
<evidence type="ECO:0000256" key="2">
    <source>
        <dbReference type="PROSITE-ProRule" id="PRU00103"/>
    </source>
</evidence>
<dbReference type="SUPFAM" id="SSF48371">
    <property type="entry name" value="ARM repeat"/>
    <property type="match status" value="1"/>
</dbReference>
<dbReference type="EMBL" id="LAVV01014190">
    <property type="protein sequence ID" value="KNZ44965.1"/>
    <property type="molecule type" value="Genomic_DNA"/>
</dbReference>
<evidence type="ECO:0008006" key="5">
    <source>
        <dbReference type="Google" id="ProtNLM"/>
    </source>
</evidence>
<dbReference type="OrthoDB" id="340346at2759"/>
<feature type="repeat" description="HEAT" evidence="2">
    <location>
        <begin position="137"/>
        <end position="175"/>
    </location>
</feature>
<evidence type="ECO:0000313" key="3">
    <source>
        <dbReference type="EMBL" id="KNZ44965.1"/>
    </source>
</evidence>
<gene>
    <name evidence="3" type="ORF">VP01_8627g1</name>
</gene>
<dbReference type="GO" id="GO:0005634">
    <property type="term" value="C:nucleus"/>
    <property type="evidence" value="ECO:0007669"/>
    <property type="project" value="TreeGrafter"/>
</dbReference>
<dbReference type="InterPro" id="IPR016024">
    <property type="entry name" value="ARM-type_fold"/>
</dbReference>
<dbReference type="Gene3D" id="1.25.10.10">
    <property type="entry name" value="Leucine-rich Repeat Variant"/>
    <property type="match status" value="1"/>
</dbReference>
<dbReference type="GO" id="GO:0000159">
    <property type="term" value="C:protein phosphatase type 2A complex"/>
    <property type="evidence" value="ECO:0007669"/>
    <property type="project" value="TreeGrafter"/>
</dbReference>
<evidence type="ECO:0000313" key="4">
    <source>
        <dbReference type="Proteomes" id="UP000037035"/>
    </source>
</evidence>
<feature type="non-terminal residue" evidence="3">
    <location>
        <position position="1"/>
    </location>
</feature>
<dbReference type="GO" id="GO:0005829">
    <property type="term" value="C:cytosol"/>
    <property type="evidence" value="ECO:0007669"/>
    <property type="project" value="TreeGrafter"/>
</dbReference>
<reference evidence="3 4" key="1">
    <citation type="submission" date="2015-08" db="EMBL/GenBank/DDBJ databases">
        <title>Next Generation Sequencing and Analysis of the Genome of Puccinia sorghi L Schw, the Causal Agent of Maize Common Rust.</title>
        <authorList>
            <person name="Rochi L."/>
            <person name="Burguener G."/>
            <person name="Darino M."/>
            <person name="Turjanski A."/>
            <person name="Kreff E."/>
            <person name="Dieguez M.J."/>
            <person name="Sacco F."/>
        </authorList>
    </citation>
    <scope>NUCLEOTIDE SEQUENCE [LARGE SCALE GENOMIC DNA]</scope>
    <source>
        <strain evidence="3 4">RO10H11247</strain>
    </source>
</reference>
<dbReference type="STRING" id="27349.A0A0L6UB03"/>
<protein>
    <recommendedName>
        <fullName evidence="5">TATA-binding protein interacting (TIP20) domain-containing protein</fullName>
    </recommendedName>
</protein>
<dbReference type="VEuPathDB" id="FungiDB:VP01_8627g1"/>
<comment type="caution">
    <text evidence="3">The sequence shown here is derived from an EMBL/GenBank/DDBJ whole genome shotgun (WGS) entry which is preliminary data.</text>
</comment>
<dbReference type="InterPro" id="IPR051023">
    <property type="entry name" value="PP2A_Regulatory_Subunit_A"/>
</dbReference>
<proteinExistence type="predicted"/>
<dbReference type="GO" id="GO:0019888">
    <property type="term" value="F:protein phosphatase regulator activity"/>
    <property type="evidence" value="ECO:0007669"/>
    <property type="project" value="TreeGrafter"/>
</dbReference>
<keyword evidence="1" id="KW-0677">Repeat</keyword>
<dbReference type="AlphaFoldDB" id="A0A0L6UB03"/>
<dbReference type="PANTHER" id="PTHR10648">
    <property type="entry name" value="SERINE/THREONINE-PROTEIN PHOSPHATASE PP2A 65 KDA REGULATORY SUBUNIT"/>
    <property type="match status" value="1"/>
</dbReference>
<sequence>FSFHTAFVEFLGGPEFAHLLLLVPLKNLITVEEMLICNKAAKSLTQIAALLSAQQLEDYYLPAMKGLSVAEWFTSQATSTSLDAAAYPTVSNTTKDEMRRMCSALCADKTPMVQRAAAKELGPLAKVLPQSHLVTALIPVFRKLAADHQDLVRLLTVDALTAIASSLPDKAVCKQQLGSTIKAMVSDQSWRVRYMIANHFAQLAKSAGQDVVREELVGAFVHLLNNNEAEV</sequence>
<name>A0A0L6UB03_9BASI</name>
<dbReference type="PROSITE" id="PS50077">
    <property type="entry name" value="HEAT_REPEAT"/>
    <property type="match status" value="2"/>
</dbReference>
<dbReference type="Proteomes" id="UP000037035">
    <property type="component" value="Unassembled WGS sequence"/>
</dbReference>
<organism evidence="3 4">
    <name type="scientific">Puccinia sorghi</name>
    <dbReference type="NCBI Taxonomy" id="27349"/>
    <lineage>
        <taxon>Eukaryota</taxon>
        <taxon>Fungi</taxon>
        <taxon>Dikarya</taxon>
        <taxon>Basidiomycota</taxon>
        <taxon>Pucciniomycotina</taxon>
        <taxon>Pucciniomycetes</taxon>
        <taxon>Pucciniales</taxon>
        <taxon>Pucciniaceae</taxon>
        <taxon>Puccinia</taxon>
    </lineage>
</organism>
<evidence type="ECO:0000256" key="1">
    <source>
        <dbReference type="ARBA" id="ARBA00022737"/>
    </source>
</evidence>
<dbReference type="InterPro" id="IPR011989">
    <property type="entry name" value="ARM-like"/>
</dbReference>
<keyword evidence="4" id="KW-1185">Reference proteome</keyword>
<feature type="repeat" description="HEAT" evidence="2">
    <location>
        <begin position="177"/>
        <end position="215"/>
    </location>
</feature>